<dbReference type="InterPro" id="IPR012337">
    <property type="entry name" value="RNaseH-like_sf"/>
</dbReference>
<evidence type="ECO:0008006" key="5">
    <source>
        <dbReference type="Google" id="ProtNLM"/>
    </source>
</evidence>
<protein>
    <recommendedName>
        <fullName evidence="5">HAT C-terminal dimerisation domain-containing protein</fullName>
    </recommendedName>
</protein>
<dbReference type="PANTHER" id="PTHR23272:SF166">
    <property type="entry name" value="ZINC FINGER BED DOMAIN-CONTAINING PROTEIN RICESLEEPER 2-LIKE ISOFORM X1"/>
    <property type="match status" value="1"/>
</dbReference>
<dbReference type="GO" id="GO:0046983">
    <property type="term" value="F:protein dimerization activity"/>
    <property type="evidence" value="ECO:0007669"/>
    <property type="project" value="InterPro"/>
</dbReference>
<evidence type="ECO:0000259" key="1">
    <source>
        <dbReference type="Pfam" id="PF05699"/>
    </source>
</evidence>
<feature type="domain" description="hAT-like transposase RNase-H fold" evidence="2">
    <location>
        <begin position="1"/>
        <end position="72"/>
    </location>
</feature>
<dbReference type="Pfam" id="PF14372">
    <property type="entry name" value="hAT-like_RNase-H"/>
    <property type="match status" value="1"/>
</dbReference>
<gene>
    <name evidence="3" type="ORF">BVRB_5g110190</name>
</gene>
<sequence>MAFEMKQKFDKYWLNSTEDDYGTLFAFAMILDPRCKLQVLKFCYKKLYGDEQRAMTKINDVRLKLELFFEEYTQDTNISSATRIPTTSTTNKKRPFDYLDEYEEEDAINSFRRKIQLHTYLEDEKLDRKMQLDILSFWKENEHRYGKLSHLARDILTVPLTTVASESTFSIGGRVLNKWRSSYLPENVEALITSRSWLYGFQADEESEYVGCDVDWTSTKSVAQ</sequence>
<organism evidence="3 4">
    <name type="scientific">Beta vulgaris subsp. vulgaris</name>
    <name type="common">Beet</name>
    <dbReference type="NCBI Taxonomy" id="3555"/>
    <lineage>
        <taxon>Eukaryota</taxon>
        <taxon>Viridiplantae</taxon>
        <taxon>Streptophyta</taxon>
        <taxon>Embryophyta</taxon>
        <taxon>Tracheophyta</taxon>
        <taxon>Spermatophyta</taxon>
        <taxon>Magnoliopsida</taxon>
        <taxon>eudicotyledons</taxon>
        <taxon>Gunneridae</taxon>
        <taxon>Pentapetalae</taxon>
        <taxon>Caryophyllales</taxon>
        <taxon>Chenopodiaceae</taxon>
        <taxon>Betoideae</taxon>
        <taxon>Beta</taxon>
    </lineage>
</organism>
<evidence type="ECO:0000313" key="3">
    <source>
        <dbReference type="EMBL" id="KMT11250.1"/>
    </source>
</evidence>
<keyword evidence="4" id="KW-1185">Reference proteome</keyword>
<dbReference type="EMBL" id="KQ090095">
    <property type="protein sequence ID" value="KMT11250.1"/>
    <property type="molecule type" value="Genomic_DNA"/>
</dbReference>
<evidence type="ECO:0000259" key="2">
    <source>
        <dbReference type="Pfam" id="PF14372"/>
    </source>
</evidence>
<name>A0A0J8CBN0_BETVV</name>
<dbReference type="Pfam" id="PF05699">
    <property type="entry name" value="Dimer_Tnp_hAT"/>
    <property type="match status" value="1"/>
</dbReference>
<accession>A0A0J8CBN0</accession>
<evidence type="ECO:0000313" key="4">
    <source>
        <dbReference type="Proteomes" id="UP000035740"/>
    </source>
</evidence>
<dbReference type="InterPro" id="IPR025525">
    <property type="entry name" value="hAT-like_transposase_RNase-H"/>
</dbReference>
<dbReference type="GO" id="GO:0003677">
    <property type="term" value="F:DNA binding"/>
    <property type="evidence" value="ECO:0007669"/>
    <property type="project" value="InterPro"/>
</dbReference>
<dbReference type="OrthoDB" id="1937594at2759"/>
<dbReference type="OMA" id="CIMLESA"/>
<proteinExistence type="predicted"/>
<dbReference type="AlphaFoldDB" id="A0A0J8CBN0"/>
<dbReference type="InterPro" id="IPR008906">
    <property type="entry name" value="HATC_C_dom"/>
</dbReference>
<feature type="domain" description="HAT C-terminal dimerisation" evidence="1">
    <location>
        <begin position="117"/>
        <end position="198"/>
    </location>
</feature>
<dbReference type="Proteomes" id="UP000035740">
    <property type="component" value="Chromosome 5"/>
</dbReference>
<dbReference type="SUPFAM" id="SSF53098">
    <property type="entry name" value="Ribonuclease H-like"/>
    <property type="match status" value="1"/>
</dbReference>
<reference evidence="3 4" key="1">
    <citation type="journal article" date="2014" name="Nature">
        <title>The genome of the recently domesticated crop plant sugar beet (Beta vulgaris).</title>
        <authorList>
            <person name="Dohm J.C."/>
            <person name="Minoche A.E."/>
            <person name="Holtgrawe D."/>
            <person name="Capella-Gutierrez S."/>
            <person name="Zakrzewski F."/>
            <person name="Tafer H."/>
            <person name="Rupp O."/>
            <person name="Sorensen T.R."/>
            <person name="Stracke R."/>
            <person name="Reinhardt R."/>
            <person name="Goesmann A."/>
            <person name="Kraft T."/>
            <person name="Schulz B."/>
            <person name="Stadler P.F."/>
            <person name="Schmidt T."/>
            <person name="Gabaldon T."/>
            <person name="Lehrach H."/>
            <person name="Weisshaar B."/>
            <person name="Himmelbauer H."/>
        </authorList>
    </citation>
    <scope>NUCLEOTIDE SEQUENCE [LARGE SCALE GENOMIC DNA]</scope>
    <source>
        <tissue evidence="3">Taproot</tissue>
    </source>
</reference>
<dbReference type="Gramene" id="KMT11250">
    <property type="protein sequence ID" value="KMT11250"/>
    <property type="gene ID" value="BVRB_5g110190"/>
</dbReference>
<dbReference type="PANTHER" id="PTHR23272">
    <property type="entry name" value="BED FINGER-RELATED"/>
    <property type="match status" value="1"/>
</dbReference>